<reference evidence="1 2" key="1">
    <citation type="journal article" date="2019" name="Nat. Ecol. Evol.">
        <title>Megaphylogeny resolves global patterns of mushroom evolution.</title>
        <authorList>
            <person name="Varga T."/>
            <person name="Krizsan K."/>
            <person name="Foldi C."/>
            <person name="Dima B."/>
            <person name="Sanchez-Garcia M."/>
            <person name="Sanchez-Ramirez S."/>
            <person name="Szollosi G.J."/>
            <person name="Szarkandi J.G."/>
            <person name="Papp V."/>
            <person name="Albert L."/>
            <person name="Andreopoulos W."/>
            <person name="Angelini C."/>
            <person name="Antonin V."/>
            <person name="Barry K.W."/>
            <person name="Bougher N.L."/>
            <person name="Buchanan P."/>
            <person name="Buyck B."/>
            <person name="Bense V."/>
            <person name="Catcheside P."/>
            <person name="Chovatia M."/>
            <person name="Cooper J."/>
            <person name="Damon W."/>
            <person name="Desjardin D."/>
            <person name="Finy P."/>
            <person name="Geml J."/>
            <person name="Haridas S."/>
            <person name="Hughes K."/>
            <person name="Justo A."/>
            <person name="Karasinski D."/>
            <person name="Kautmanova I."/>
            <person name="Kiss B."/>
            <person name="Kocsube S."/>
            <person name="Kotiranta H."/>
            <person name="LaButti K.M."/>
            <person name="Lechner B.E."/>
            <person name="Liimatainen K."/>
            <person name="Lipzen A."/>
            <person name="Lukacs Z."/>
            <person name="Mihaltcheva S."/>
            <person name="Morgado L.N."/>
            <person name="Niskanen T."/>
            <person name="Noordeloos M.E."/>
            <person name="Ohm R.A."/>
            <person name="Ortiz-Santana B."/>
            <person name="Ovrebo C."/>
            <person name="Racz N."/>
            <person name="Riley R."/>
            <person name="Savchenko A."/>
            <person name="Shiryaev A."/>
            <person name="Soop K."/>
            <person name="Spirin V."/>
            <person name="Szebenyi C."/>
            <person name="Tomsovsky M."/>
            <person name="Tulloss R.E."/>
            <person name="Uehling J."/>
            <person name="Grigoriev I.V."/>
            <person name="Vagvolgyi C."/>
            <person name="Papp T."/>
            <person name="Martin F.M."/>
            <person name="Miettinen O."/>
            <person name="Hibbett D.S."/>
            <person name="Nagy L.G."/>
        </authorList>
    </citation>
    <scope>NUCLEOTIDE SEQUENCE [LARGE SCALE GENOMIC DNA]</scope>
    <source>
        <strain evidence="1 2">NL-1719</strain>
    </source>
</reference>
<dbReference type="EMBL" id="ML208379">
    <property type="protein sequence ID" value="TFK67312.1"/>
    <property type="molecule type" value="Genomic_DNA"/>
</dbReference>
<name>A0ACD3AQW9_9AGAR</name>
<gene>
    <name evidence="1" type="ORF">BDN72DRAFT_843245</name>
</gene>
<accession>A0ACD3AQW9</accession>
<keyword evidence="2" id="KW-1185">Reference proteome</keyword>
<dbReference type="Proteomes" id="UP000308600">
    <property type="component" value="Unassembled WGS sequence"/>
</dbReference>
<proteinExistence type="predicted"/>
<sequence>MSSKPSRKRKYGSHHQKERDEDLQEPSKTDYSLYIQAYEADIARGPQAQALAESLEANPLSFEDEEGSTGVDTRKFGSALLRWEPGGSELDGLEENDEGKVVLVDRYVLCPSGSTFFVARLPNGFIHSFIHRWYLSALFVPYSDVLKIGTTLVCYLMHSLL</sequence>
<evidence type="ECO:0000313" key="2">
    <source>
        <dbReference type="Proteomes" id="UP000308600"/>
    </source>
</evidence>
<organism evidence="1 2">
    <name type="scientific">Pluteus cervinus</name>
    <dbReference type="NCBI Taxonomy" id="181527"/>
    <lineage>
        <taxon>Eukaryota</taxon>
        <taxon>Fungi</taxon>
        <taxon>Dikarya</taxon>
        <taxon>Basidiomycota</taxon>
        <taxon>Agaricomycotina</taxon>
        <taxon>Agaricomycetes</taxon>
        <taxon>Agaricomycetidae</taxon>
        <taxon>Agaricales</taxon>
        <taxon>Pluteineae</taxon>
        <taxon>Pluteaceae</taxon>
        <taxon>Pluteus</taxon>
    </lineage>
</organism>
<protein>
    <submittedName>
        <fullName evidence="1">Uncharacterized protein</fullName>
    </submittedName>
</protein>
<evidence type="ECO:0000313" key="1">
    <source>
        <dbReference type="EMBL" id="TFK67312.1"/>
    </source>
</evidence>